<dbReference type="AlphaFoldDB" id="A0A4R0JZK0"/>
<evidence type="ECO:0000259" key="3">
    <source>
        <dbReference type="PROSITE" id="PS50056"/>
    </source>
</evidence>
<dbReference type="InterPro" id="IPR041492">
    <property type="entry name" value="HAD_2"/>
</dbReference>
<dbReference type="SFLD" id="SFLDG01129">
    <property type="entry name" value="C1.5:_HAD__Beta-PGM__Phosphata"/>
    <property type="match status" value="1"/>
</dbReference>
<gene>
    <name evidence="5" type="ORF">E0H75_11820</name>
</gene>
<dbReference type="PROSITE" id="PS50206">
    <property type="entry name" value="RHODANESE_3"/>
    <property type="match status" value="1"/>
</dbReference>
<dbReference type="PANTHER" id="PTHR18901:SF38">
    <property type="entry name" value="PSEUDOURIDINE-5'-PHOSPHATASE"/>
    <property type="match status" value="1"/>
</dbReference>
<dbReference type="PRINTS" id="PR00413">
    <property type="entry name" value="HADHALOGNASE"/>
</dbReference>
<evidence type="ECO:0000256" key="2">
    <source>
        <dbReference type="SAM" id="MobiDB-lite"/>
    </source>
</evidence>
<keyword evidence="5" id="KW-0378">Hydrolase</keyword>
<dbReference type="InterPro" id="IPR016130">
    <property type="entry name" value="Tyr_Pase_AS"/>
</dbReference>
<dbReference type="InterPro" id="IPR023214">
    <property type="entry name" value="HAD_sf"/>
</dbReference>
<dbReference type="OrthoDB" id="1188001at2"/>
<dbReference type="EMBL" id="SJKD01000002">
    <property type="protein sequence ID" value="TCC50846.1"/>
    <property type="molecule type" value="Genomic_DNA"/>
</dbReference>
<evidence type="ECO:0000256" key="1">
    <source>
        <dbReference type="ARBA" id="ARBA00013064"/>
    </source>
</evidence>
<dbReference type="Pfam" id="PF13350">
    <property type="entry name" value="Y_phosphatase3"/>
    <property type="match status" value="1"/>
</dbReference>
<dbReference type="InterPro" id="IPR001763">
    <property type="entry name" value="Rhodanese-like_dom"/>
</dbReference>
<proteinExistence type="predicted"/>
<reference evidence="5 6" key="1">
    <citation type="submission" date="2019-02" db="EMBL/GenBank/DDBJ databases">
        <title>Kribbella capetownensis sp. nov. and Kribbella speibonae sp. nov., isolated from soil.</title>
        <authorList>
            <person name="Curtis S.M."/>
            <person name="Norton I."/>
            <person name="Everest G.J."/>
            <person name="Meyers P.R."/>
        </authorList>
    </citation>
    <scope>NUCLEOTIDE SEQUENCE [LARGE SCALE GENOMIC DNA]</scope>
    <source>
        <strain evidence="5 6">YM53</strain>
    </source>
</reference>
<feature type="domain" description="Tyrosine specific protein phosphatases" evidence="3">
    <location>
        <begin position="150"/>
        <end position="184"/>
    </location>
</feature>
<evidence type="ECO:0000313" key="5">
    <source>
        <dbReference type="EMBL" id="TCC50846.1"/>
    </source>
</evidence>
<dbReference type="SUPFAM" id="SSF52799">
    <property type="entry name" value="(Phosphotyrosine protein) phosphatases II"/>
    <property type="match status" value="1"/>
</dbReference>
<dbReference type="PROSITE" id="PS50056">
    <property type="entry name" value="TYR_PHOSPHATASE_2"/>
    <property type="match status" value="1"/>
</dbReference>
<protein>
    <recommendedName>
        <fullName evidence="1">protein-tyrosine-phosphatase</fullName>
        <ecNumber evidence="1">3.1.3.48</ecNumber>
    </recommendedName>
</protein>
<dbReference type="SFLD" id="SFLDS00003">
    <property type="entry name" value="Haloacid_Dehalogenase"/>
    <property type="match status" value="1"/>
</dbReference>
<name>A0A4R0JZK0_9ACTN</name>
<dbReference type="PROSITE" id="PS00383">
    <property type="entry name" value="TYR_PHOSPHATASE_1"/>
    <property type="match status" value="1"/>
</dbReference>
<accession>A0A4R0JZK0</accession>
<dbReference type="Gene3D" id="1.10.150.240">
    <property type="entry name" value="Putative phosphatase, domain 2"/>
    <property type="match status" value="1"/>
</dbReference>
<dbReference type="NCBIfam" id="TIGR01509">
    <property type="entry name" value="HAD-SF-IA-v3"/>
    <property type="match status" value="1"/>
</dbReference>
<dbReference type="InterPro" id="IPR023198">
    <property type="entry name" value="PGP-like_dom2"/>
</dbReference>
<sequence>MGPWPAGPLRGRHGLRPASQGFRRQLARLRVPGRRCPKLTPVWSPNARDLGGLPTRHGVATRERAVFRSESPDDLDSAGRSALDAIGAGLVLDVRSDRELTRPHPLDGTPAYRRIPWIDPVADESRNAAAEPRLVDVYSNGLSRNSAHIGKIFRAVADAPADRPVVVHCQAGKDRTGQFAALLLELAGVPRNVIAENYAISEVLLGLQDGPERSRTRPETILGSLDHLDSRLGGIRAYLAGLGLSQLQIHRLATRLVPVGVRAVVFDFDGLLMDTESTSVLSWQAEWAHHGLELDLEDFWPGHGGDTSDTRYALLAAAVGAGFDREASHARRMAHRQRMHTELDFRPGIRDWVTTAREFGLQVGIASSSPSPWVRGHLERVGAIDLFDQIVTGDEVSTHKPDPAIYELALRRLGVPGAAAIAVEDTAHGVAAAQMAGMFAVAIPNPYVAPAAVATADLVLGSADQLLLSELLLSAASKGSTPVTD</sequence>
<dbReference type="EC" id="3.1.3.48" evidence="1"/>
<feature type="domain" description="Rhodanese" evidence="4">
    <location>
        <begin position="85"/>
        <end position="202"/>
    </location>
</feature>
<dbReference type="InterPro" id="IPR006439">
    <property type="entry name" value="HAD-SF_hydro_IA"/>
</dbReference>
<evidence type="ECO:0000313" key="6">
    <source>
        <dbReference type="Proteomes" id="UP000293342"/>
    </source>
</evidence>
<dbReference type="Proteomes" id="UP000293342">
    <property type="component" value="Unassembled WGS sequence"/>
</dbReference>
<dbReference type="InterPro" id="IPR029021">
    <property type="entry name" value="Prot-tyrosine_phosphatase-like"/>
</dbReference>
<dbReference type="Pfam" id="PF13419">
    <property type="entry name" value="HAD_2"/>
    <property type="match status" value="1"/>
</dbReference>
<dbReference type="InterPro" id="IPR000387">
    <property type="entry name" value="Tyr_Pase_dom"/>
</dbReference>
<feature type="region of interest" description="Disordered" evidence="2">
    <location>
        <begin position="1"/>
        <end position="20"/>
    </location>
</feature>
<organism evidence="5 6">
    <name type="scientific">Kribbella capetownensis</name>
    <dbReference type="NCBI Taxonomy" id="1572659"/>
    <lineage>
        <taxon>Bacteria</taxon>
        <taxon>Bacillati</taxon>
        <taxon>Actinomycetota</taxon>
        <taxon>Actinomycetes</taxon>
        <taxon>Propionibacteriales</taxon>
        <taxon>Kribbellaceae</taxon>
        <taxon>Kribbella</taxon>
    </lineage>
</organism>
<evidence type="ECO:0000259" key="4">
    <source>
        <dbReference type="PROSITE" id="PS50206"/>
    </source>
</evidence>
<dbReference type="InterPro" id="IPR026893">
    <property type="entry name" value="Tyr/Ser_Pase_IphP-type"/>
</dbReference>
<keyword evidence="6" id="KW-1185">Reference proteome</keyword>
<comment type="caution">
    <text evidence="5">The sequence shown here is derived from an EMBL/GenBank/DDBJ whole genome shotgun (WGS) entry which is preliminary data.</text>
</comment>
<dbReference type="Gene3D" id="3.90.190.10">
    <property type="entry name" value="Protein tyrosine phosphatase superfamily"/>
    <property type="match status" value="1"/>
</dbReference>
<dbReference type="PANTHER" id="PTHR18901">
    <property type="entry name" value="2-DEOXYGLUCOSE-6-PHOSPHATE PHOSPHATASE 2"/>
    <property type="match status" value="1"/>
</dbReference>
<dbReference type="SUPFAM" id="SSF56784">
    <property type="entry name" value="HAD-like"/>
    <property type="match status" value="1"/>
</dbReference>
<dbReference type="InterPro" id="IPR036412">
    <property type="entry name" value="HAD-like_sf"/>
</dbReference>
<dbReference type="GO" id="GO:0004725">
    <property type="term" value="F:protein tyrosine phosphatase activity"/>
    <property type="evidence" value="ECO:0007669"/>
    <property type="project" value="UniProtKB-EC"/>
</dbReference>
<dbReference type="Gene3D" id="3.40.50.1000">
    <property type="entry name" value="HAD superfamily/HAD-like"/>
    <property type="match status" value="1"/>
</dbReference>